<gene>
    <name evidence="1" type="ORF">HannXRQ_Chr16g0522301</name>
</gene>
<protein>
    <submittedName>
        <fullName evidence="1">Uncharacterized protein</fullName>
    </submittedName>
</protein>
<name>A0A251S191_HELAN</name>
<proteinExistence type="predicted"/>
<sequence length="100" mass="11677">MLGVQDGDAKYLETRLKMKKREHEILELGNLKLDPVPWGCNLCQRRHKLAVGEGLRYLAVGWWLWVVMEVRWDMGREVRPRSRVMGWARLVNGFMGVKVG</sequence>
<dbReference type="Proteomes" id="UP000215914">
    <property type="component" value="Chromosome 16"/>
</dbReference>
<reference evidence="2" key="1">
    <citation type="journal article" date="2017" name="Nature">
        <title>The sunflower genome provides insights into oil metabolism, flowering and Asterid evolution.</title>
        <authorList>
            <person name="Badouin H."/>
            <person name="Gouzy J."/>
            <person name="Grassa C.J."/>
            <person name="Murat F."/>
            <person name="Staton S.E."/>
            <person name="Cottret L."/>
            <person name="Lelandais-Briere C."/>
            <person name="Owens G.L."/>
            <person name="Carrere S."/>
            <person name="Mayjonade B."/>
            <person name="Legrand L."/>
            <person name="Gill N."/>
            <person name="Kane N.C."/>
            <person name="Bowers J.E."/>
            <person name="Hubner S."/>
            <person name="Bellec A."/>
            <person name="Berard A."/>
            <person name="Berges H."/>
            <person name="Blanchet N."/>
            <person name="Boniface M.C."/>
            <person name="Brunel D."/>
            <person name="Catrice O."/>
            <person name="Chaidir N."/>
            <person name="Claudel C."/>
            <person name="Donnadieu C."/>
            <person name="Faraut T."/>
            <person name="Fievet G."/>
            <person name="Helmstetter N."/>
            <person name="King M."/>
            <person name="Knapp S.J."/>
            <person name="Lai Z."/>
            <person name="Le Paslier M.C."/>
            <person name="Lippi Y."/>
            <person name="Lorenzon L."/>
            <person name="Mandel J.R."/>
            <person name="Marage G."/>
            <person name="Marchand G."/>
            <person name="Marquand E."/>
            <person name="Bret-Mestries E."/>
            <person name="Morien E."/>
            <person name="Nambeesan S."/>
            <person name="Nguyen T."/>
            <person name="Pegot-Espagnet P."/>
            <person name="Pouilly N."/>
            <person name="Raftis F."/>
            <person name="Sallet E."/>
            <person name="Schiex T."/>
            <person name="Thomas J."/>
            <person name="Vandecasteele C."/>
            <person name="Vares D."/>
            <person name="Vear F."/>
            <person name="Vautrin S."/>
            <person name="Crespi M."/>
            <person name="Mangin B."/>
            <person name="Burke J.M."/>
            <person name="Salse J."/>
            <person name="Munos S."/>
            <person name="Vincourt P."/>
            <person name="Rieseberg L.H."/>
            <person name="Langlade N.B."/>
        </authorList>
    </citation>
    <scope>NUCLEOTIDE SEQUENCE [LARGE SCALE GENOMIC DNA]</scope>
    <source>
        <strain evidence="2">cv. SF193</strain>
    </source>
</reference>
<dbReference type="InParanoid" id="A0A251S191"/>
<evidence type="ECO:0000313" key="1">
    <source>
        <dbReference type="EMBL" id="OTF92475.1"/>
    </source>
</evidence>
<organism evidence="1 2">
    <name type="scientific">Helianthus annuus</name>
    <name type="common">Common sunflower</name>
    <dbReference type="NCBI Taxonomy" id="4232"/>
    <lineage>
        <taxon>Eukaryota</taxon>
        <taxon>Viridiplantae</taxon>
        <taxon>Streptophyta</taxon>
        <taxon>Embryophyta</taxon>
        <taxon>Tracheophyta</taxon>
        <taxon>Spermatophyta</taxon>
        <taxon>Magnoliopsida</taxon>
        <taxon>eudicotyledons</taxon>
        <taxon>Gunneridae</taxon>
        <taxon>Pentapetalae</taxon>
        <taxon>asterids</taxon>
        <taxon>campanulids</taxon>
        <taxon>Asterales</taxon>
        <taxon>Asteraceae</taxon>
        <taxon>Asteroideae</taxon>
        <taxon>Heliantheae alliance</taxon>
        <taxon>Heliantheae</taxon>
        <taxon>Helianthus</taxon>
    </lineage>
</organism>
<dbReference type="EMBL" id="CM007905">
    <property type="protein sequence ID" value="OTF92475.1"/>
    <property type="molecule type" value="Genomic_DNA"/>
</dbReference>
<dbReference type="AlphaFoldDB" id="A0A251S191"/>
<accession>A0A251S191</accession>
<evidence type="ECO:0000313" key="2">
    <source>
        <dbReference type="Proteomes" id="UP000215914"/>
    </source>
</evidence>
<keyword evidence="2" id="KW-1185">Reference proteome</keyword>